<keyword evidence="2" id="KW-0808">Transferase</keyword>
<dbReference type="PANTHER" id="PTHR11138:SF5">
    <property type="entry name" value="METHIONYL-TRNA FORMYLTRANSFERASE, MITOCHONDRIAL"/>
    <property type="match status" value="1"/>
</dbReference>
<comment type="caution">
    <text evidence="2">The sequence shown here is derived from an EMBL/GenBank/DDBJ whole genome shotgun (WGS) entry which is preliminary data.</text>
</comment>
<dbReference type="InterPro" id="IPR011034">
    <property type="entry name" value="Formyl_transferase-like_C_sf"/>
</dbReference>
<dbReference type="SUPFAM" id="SSF50486">
    <property type="entry name" value="FMT C-terminal domain-like"/>
    <property type="match status" value="1"/>
</dbReference>
<dbReference type="GO" id="GO:0004479">
    <property type="term" value="F:methionyl-tRNA formyltransferase activity"/>
    <property type="evidence" value="ECO:0007669"/>
    <property type="project" value="TreeGrafter"/>
</dbReference>
<reference evidence="2 3" key="1">
    <citation type="submission" date="2015-11" db="EMBL/GenBank/DDBJ databases">
        <title>Expanding the genomic diversity of Burkholderia species for the development of highly accurate diagnostics.</title>
        <authorList>
            <person name="Sahl J."/>
            <person name="Keim P."/>
            <person name="Wagner D."/>
        </authorList>
    </citation>
    <scope>NUCLEOTIDE SEQUENCE [LARGE SCALE GENOMIC DNA]</scope>
    <source>
        <strain evidence="2 3">MSMB793WGS</strain>
    </source>
</reference>
<dbReference type="InterPro" id="IPR002376">
    <property type="entry name" value="Formyl_transf_N"/>
</dbReference>
<dbReference type="GO" id="GO:0005829">
    <property type="term" value="C:cytosol"/>
    <property type="evidence" value="ECO:0007669"/>
    <property type="project" value="TreeGrafter"/>
</dbReference>
<dbReference type="InterPro" id="IPR036477">
    <property type="entry name" value="Formyl_transf_N_sf"/>
</dbReference>
<evidence type="ECO:0000259" key="1">
    <source>
        <dbReference type="Pfam" id="PF00551"/>
    </source>
</evidence>
<proteinExistence type="predicted"/>
<dbReference type="Gene3D" id="3.40.50.12230">
    <property type="match status" value="1"/>
</dbReference>
<sequence>MRFALAGFDLFHGVLETFVSAGWTPVALFSFVTDDQVNSNTEIITYATQHGLPLQLSRIDEAALRTLHDLECDVLVVAGYGWRIPDWTPYVRYAINFHPSPLPEARGPYPLMRAILDGHREWAVTCHRVAREFDAGEILAQECFALAAHECHESLRLKVQMAGRRLAKQVAHHFDALWAARTPQTGGSHWPKPEQADRTLDFARSIDDVMTRVRANGLHECIAYVGGTVLYVRRAVGWHEQHAHAPGTVVHVYRRWTVVAVLDGFIALLEWSTVSLVQRAVVGP</sequence>
<protein>
    <submittedName>
        <fullName evidence="2">Formyl transferase</fullName>
    </submittedName>
</protein>
<feature type="domain" description="Formyl transferase N-terminal" evidence="1">
    <location>
        <begin position="57"/>
        <end position="165"/>
    </location>
</feature>
<accession>A0A108ENV4</accession>
<organism evidence="2 3">
    <name type="scientific">Burkholderia territorii</name>
    <dbReference type="NCBI Taxonomy" id="1503055"/>
    <lineage>
        <taxon>Bacteria</taxon>
        <taxon>Pseudomonadati</taxon>
        <taxon>Pseudomonadota</taxon>
        <taxon>Betaproteobacteria</taxon>
        <taxon>Burkholderiales</taxon>
        <taxon>Burkholderiaceae</taxon>
        <taxon>Burkholderia</taxon>
        <taxon>Burkholderia cepacia complex</taxon>
    </lineage>
</organism>
<evidence type="ECO:0000313" key="3">
    <source>
        <dbReference type="Proteomes" id="UP000068016"/>
    </source>
</evidence>
<dbReference type="Proteomes" id="UP000068016">
    <property type="component" value="Unassembled WGS sequence"/>
</dbReference>
<dbReference type="SUPFAM" id="SSF53328">
    <property type="entry name" value="Formyltransferase"/>
    <property type="match status" value="1"/>
</dbReference>
<dbReference type="AlphaFoldDB" id="A0A108ENV4"/>
<dbReference type="EMBL" id="LPLZ01000046">
    <property type="protein sequence ID" value="KWN14696.1"/>
    <property type="molecule type" value="Genomic_DNA"/>
</dbReference>
<dbReference type="RefSeq" id="WP_060347459.1">
    <property type="nucleotide sequence ID" value="NZ_LPLZ01000046.1"/>
</dbReference>
<dbReference type="PANTHER" id="PTHR11138">
    <property type="entry name" value="METHIONYL-TRNA FORMYLTRANSFERASE"/>
    <property type="match status" value="1"/>
</dbReference>
<gene>
    <name evidence="2" type="ORF">WT83_16520</name>
</gene>
<name>A0A108ENV4_9BURK</name>
<evidence type="ECO:0000313" key="2">
    <source>
        <dbReference type="EMBL" id="KWN14696.1"/>
    </source>
</evidence>
<dbReference type="Pfam" id="PF00551">
    <property type="entry name" value="Formyl_trans_N"/>
    <property type="match status" value="1"/>
</dbReference>